<evidence type="ECO:0000313" key="2">
    <source>
        <dbReference type="EMBL" id="KAG7086102.1"/>
    </source>
</evidence>
<protein>
    <submittedName>
        <fullName evidence="2">Uncharacterized protein</fullName>
    </submittedName>
</protein>
<evidence type="ECO:0000256" key="1">
    <source>
        <dbReference type="SAM" id="Phobius"/>
    </source>
</evidence>
<feature type="transmembrane region" description="Helical" evidence="1">
    <location>
        <begin position="191"/>
        <end position="213"/>
    </location>
</feature>
<feature type="transmembrane region" description="Helical" evidence="1">
    <location>
        <begin position="34"/>
        <end position="52"/>
    </location>
</feature>
<comment type="caution">
    <text evidence="2">The sequence shown here is derived from an EMBL/GenBank/DDBJ whole genome shotgun (WGS) entry which is preliminary data.</text>
</comment>
<reference evidence="2" key="1">
    <citation type="journal article" date="2021" name="Genome Biol. Evol.">
        <title>The assembled and annotated genome of the fairy-ring fungus Marasmius oreades.</title>
        <authorList>
            <person name="Hiltunen M."/>
            <person name="Ament-Velasquez S.L."/>
            <person name="Johannesson H."/>
        </authorList>
    </citation>
    <scope>NUCLEOTIDE SEQUENCE</scope>
    <source>
        <strain evidence="2">03SP1</strain>
    </source>
</reference>
<proteinExistence type="predicted"/>
<dbReference type="OrthoDB" id="3057838at2759"/>
<dbReference type="KEGG" id="more:E1B28_003616"/>
<accession>A0A9P7UK43</accession>
<keyword evidence="3" id="KW-1185">Reference proteome</keyword>
<dbReference type="GeneID" id="66072692"/>
<feature type="transmembrane region" description="Helical" evidence="1">
    <location>
        <begin position="119"/>
        <end position="139"/>
    </location>
</feature>
<dbReference type="RefSeq" id="XP_043002573.1">
    <property type="nucleotide sequence ID" value="XM_043160616.1"/>
</dbReference>
<dbReference type="Proteomes" id="UP001049176">
    <property type="component" value="Chromosome 11"/>
</dbReference>
<feature type="transmembrane region" description="Helical" evidence="1">
    <location>
        <begin position="64"/>
        <end position="84"/>
    </location>
</feature>
<keyword evidence="1" id="KW-0472">Membrane</keyword>
<keyword evidence="1" id="KW-0812">Transmembrane</keyword>
<gene>
    <name evidence="2" type="ORF">E1B28_003616</name>
</gene>
<evidence type="ECO:0000313" key="3">
    <source>
        <dbReference type="Proteomes" id="UP001049176"/>
    </source>
</evidence>
<keyword evidence="1" id="KW-1133">Transmembrane helix</keyword>
<dbReference type="EMBL" id="CM032191">
    <property type="protein sequence ID" value="KAG7086102.1"/>
    <property type="molecule type" value="Genomic_DNA"/>
</dbReference>
<dbReference type="AlphaFoldDB" id="A0A9P7UK43"/>
<feature type="transmembrane region" description="Helical" evidence="1">
    <location>
        <begin position="151"/>
        <end position="171"/>
    </location>
</feature>
<organism evidence="2 3">
    <name type="scientific">Marasmius oreades</name>
    <name type="common">fairy-ring Marasmius</name>
    <dbReference type="NCBI Taxonomy" id="181124"/>
    <lineage>
        <taxon>Eukaryota</taxon>
        <taxon>Fungi</taxon>
        <taxon>Dikarya</taxon>
        <taxon>Basidiomycota</taxon>
        <taxon>Agaricomycotina</taxon>
        <taxon>Agaricomycetes</taxon>
        <taxon>Agaricomycetidae</taxon>
        <taxon>Agaricales</taxon>
        <taxon>Marasmiineae</taxon>
        <taxon>Marasmiaceae</taxon>
        <taxon>Marasmius</taxon>
    </lineage>
</organism>
<name>A0A9P7UK43_9AGAR</name>
<sequence length="224" mass="25143">MSSPEELELEQLVAPFLTVRAVLILPISTLSAMYLTYGIYILIFAVSVRVLLRPDRPTTVSNLYLPCTIFSFTMATIYVASFTAKDVHQAILVFNAAKTKDYLRLVELLRYDFESAMEFGLLALTASLMNIAADCMLIHRCYACWGFRRRILIPLMLIAVALNILDLIANFDTSTPEHSHFFLKFTTTGNANGIAIAVFSMLLTLLTAGRIWWTTRTDLKGAQN</sequence>